<dbReference type="PANTHER" id="PTHR14136:SF17">
    <property type="entry name" value="BTB_POZ DOMAIN-CONTAINING PROTEIN KCTD9"/>
    <property type="match status" value="1"/>
</dbReference>
<dbReference type="PANTHER" id="PTHR14136">
    <property type="entry name" value="BTB_POZ DOMAIN-CONTAINING PROTEIN KCTD9"/>
    <property type="match status" value="1"/>
</dbReference>
<dbReference type="AlphaFoldDB" id="A0A8B3RIL3"/>
<feature type="compositionally biased region" description="Basic and acidic residues" evidence="1">
    <location>
        <begin position="53"/>
        <end position="66"/>
    </location>
</feature>
<evidence type="ECO:0000313" key="2">
    <source>
        <dbReference type="EMBL" id="RYM95451.1"/>
    </source>
</evidence>
<name>A0A8B3RIL3_BIFAN</name>
<dbReference type="InterPro" id="IPR001646">
    <property type="entry name" value="5peptide_repeat"/>
</dbReference>
<proteinExistence type="predicted"/>
<organism evidence="2 3">
    <name type="scientific">Bifidobacterium animalis subsp. lactis</name>
    <name type="common">Bifidobacterium lactis</name>
    <dbReference type="NCBI Taxonomy" id="302911"/>
    <lineage>
        <taxon>Bacteria</taxon>
        <taxon>Bacillati</taxon>
        <taxon>Actinomycetota</taxon>
        <taxon>Actinomycetes</taxon>
        <taxon>Bifidobacteriales</taxon>
        <taxon>Bifidobacteriaceae</taxon>
        <taxon>Bifidobacterium</taxon>
    </lineage>
</organism>
<evidence type="ECO:0000256" key="1">
    <source>
        <dbReference type="SAM" id="MobiDB-lite"/>
    </source>
</evidence>
<evidence type="ECO:0000313" key="3">
    <source>
        <dbReference type="Proteomes" id="UP000293613"/>
    </source>
</evidence>
<sequence>MNRFPGKGYDMVRQQPRKPKGAPNSAGGQYDTYNSFEQADLPALEAEQTWEMSHGEGGRYEQEHPLPVESSSDMGAGRYGQVDPYTVSPVRPDIRDGSRVGGDLGAIPLQFRDLAHTMWDHVRMTEANLNGADLNHAEFTHADMPNANLTRADLSSSTIRHSDMHGIQAAGTDLTYAQVTDTDMSGADLRHAELHRAKLQNVNLSNARLDGVDFSRADTVSNVDLTGTGLTGASGTFNKIQAMNVLLGFPDTGVCRYSRAGGDRYASMYHAHPDTDAIPDLRVSTETDGPLDSPWTSREAMMASVEDWGVDGRTARQYVALMDKHADYEHGVWRDTDIPLCAQTVARESLARRLSVTG</sequence>
<dbReference type="InterPro" id="IPR051082">
    <property type="entry name" value="Pentapeptide-BTB/POZ_domain"/>
</dbReference>
<dbReference type="EMBL" id="RSCO01000019">
    <property type="protein sequence ID" value="RYM95451.1"/>
    <property type="molecule type" value="Genomic_DNA"/>
</dbReference>
<comment type="caution">
    <text evidence="2">The sequence shown here is derived from an EMBL/GenBank/DDBJ whole genome shotgun (WGS) entry which is preliminary data.</text>
</comment>
<reference evidence="2 3" key="1">
    <citation type="journal article" date="2019" name="Appl. Environ. Microbiol.">
        <title>Dissecting the evolutionary development of the Bifidobacterium animalis species through comparative genomics analyses.</title>
        <authorList>
            <person name="Lugli G.A."/>
            <person name="Mancino W."/>
            <person name="Milani C."/>
            <person name="Duranti S."/>
            <person name="Mancabelli L."/>
            <person name="Napoli S."/>
            <person name="Mangifesta M."/>
            <person name="Viappiani A."/>
            <person name="Anzalone R."/>
            <person name="Longhi G."/>
            <person name="van Sinderen D."/>
            <person name="Ventura M."/>
            <person name="Turroni F."/>
        </authorList>
    </citation>
    <scope>NUCLEOTIDE SEQUENCE [LARGE SCALE GENOMIC DNA]</scope>
    <source>
        <strain evidence="2 3">2011B</strain>
    </source>
</reference>
<feature type="region of interest" description="Disordered" evidence="1">
    <location>
        <begin position="1"/>
        <end position="76"/>
    </location>
</feature>
<protein>
    <submittedName>
        <fullName evidence="2">Pentapeptide domain-containing protein</fullName>
    </submittedName>
</protein>
<gene>
    <name evidence="2" type="ORF">PG2011B_0729</name>
</gene>
<accession>A0A8B3RIL3</accession>
<dbReference type="SUPFAM" id="SSF141571">
    <property type="entry name" value="Pentapeptide repeat-like"/>
    <property type="match status" value="1"/>
</dbReference>
<dbReference type="Proteomes" id="UP000293613">
    <property type="component" value="Unassembled WGS sequence"/>
</dbReference>
<dbReference type="Gene3D" id="2.160.20.80">
    <property type="entry name" value="E3 ubiquitin-protein ligase SopA"/>
    <property type="match status" value="1"/>
</dbReference>
<dbReference type="Pfam" id="PF00805">
    <property type="entry name" value="Pentapeptide"/>
    <property type="match status" value="2"/>
</dbReference>